<gene>
    <name evidence="4" type="ORF">PG991_000561</name>
</gene>
<dbReference type="SUPFAM" id="SSF48403">
    <property type="entry name" value="Ankyrin repeat"/>
    <property type="match status" value="1"/>
</dbReference>
<feature type="repeat" description="ANK" evidence="3">
    <location>
        <begin position="256"/>
        <end position="280"/>
    </location>
</feature>
<feature type="repeat" description="ANK" evidence="3">
    <location>
        <begin position="324"/>
        <end position="357"/>
    </location>
</feature>
<dbReference type="EMBL" id="JAQQWI010000002">
    <property type="protein sequence ID" value="KAK8037215.1"/>
    <property type="molecule type" value="Genomic_DNA"/>
</dbReference>
<dbReference type="Gene3D" id="1.25.40.20">
    <property type="entry name" value="Ankyrin repeat-containing domain"/>
    <property type="match status" value="4"/>
</dbReference>
<evidence type="ECO:0000256" key="3">
    <source>
        <dbReference type="PROSITE-ProRule" id="PRU00023"/>
    </source>
</evidence>
<evidence type="ECO:0008006" key="6">
    <source>
        <dbReference type="Google" id="ProtNLM"/>
    </source>
</evidence>
<dbReference type="PROSITE" id="PS50088">
    <property type="entry name" value="ANK_REPEAT"/>
    <property type="match status" value="4"/>
</dbReference>
<feature type="repeat" description="ANK" evidence="3">
    <location>
        <begin position="227"/>
        <end position="255"/>
    </location>
</feature>
<name>A0ABR1SSB9_9PEZI</name>
<accession>A0ABR1SSB9</accession>
<dbReference type="Proteomes" id="UP001396898">
    <property type="component" value="Unassembled WGS sequence"/>
</dbReference>
<evidence type="ECO:0000256" key="2">
    <source>
        <dbReference type="ARBA" id="ARBA00023043"/>
    </source>
</evidence>
<dbReference type="Pfam" id="PF12796">
    <property type="entry name" value="Ank_2"/>
    <property type="match status" value="3"/>
</dbReference>
<organism evidence="4 5">
    <name type="scientific">Apiospora marii</name>
    <dbReference type="NCBI Taxonomy" id="335849"/>
    <lineage>
        <taxon>Eukaryota</taxon>
        <taxon>Fungi</taxon>
        <taxon>Dikarya</taxon>
        <taxon>Ascomycota</taxon>
        <taxon>Pezizomycotina</taxon>
        <taxon>Sordariomycetes</taxon>
        <taxon>Xylariomycetidae</taxon>
        <taxon>Amphisphaeriales</taxon>
        <taxon>Apiosporaceae</taxon>
        <taxon>Apiospora</taxon>
    </lineage>
</organism>
<dbReference type="PANTHER" id="PTHR24198:SF165">
    <property type="entry name" value="ANKYRIN REPEAT-CONTAINING PROTEIN-RELATED"/>
    <property type="match status" value="1"/>
</dbReference>
<keyword evidence="1" id="KW-0677">Repeat</keyword>
<evidence type="ECO:0000313" key="5">
    <source>
        <dbReference type="Proteomes" id="UP001396898"/>
    </source>
</evidence>
<keyword evidence="5" id="KW-1185">Reference proteome</keyword>
<evidence type="ECO:0000313" key="4">
    <source>
        <dbReference type="EMBL" id="KAK8037215.1"/>
    </source>
</evidence>
<evidence type="ECO:0000256" key="1">
    <source>
        <dbReference type="ARBA" id="ARBA00022737"/>
    </source>
</evidence>
<comment type="caution">
    <text evidence="4">The sequence shown here is derived from an EMBL/GenBank/DDBJ whole genome shotgun (WGS) entry which is preliminary data.</text>
</comment>
<dbReference type="SMART" id="SM00248">
    <property type="entry name" value="ANK"/>
    <property type="match status" value="10"/>
</dbReference>
<keyword evidence="2 3" id="KW-0040">ANK repeat</keyword>
<dbReference type="PROSITE" id="PS50297">
    <property type="entry name" value="ANK_REP_REGION"/>
    <property type="match status" value="3"/>
</dbReference>
<reference evidence="4 5" key="1">
    <citation type="submission" date="2023-01" db="EMBL/GenBank/DDBJ databases">
        <title>Analysis of 21 Apiospora genomes using comparative genomics revels a genus with tremendous synthesis potential of carbohydrate active enzymes and secondary metabolites.</title>
        <authorList>
            <person name="Sorensen T."/>
        </authorList>
    </citation>
    <scope>NUCLEOTIDE SEQUENCE [LARGE SCALE GENOMIC DNA]</scope>
    <source>
        <strain evidence="4 5">CBS 20057</strain>
    </source>
</reference>
<dbReference type="PANTHER" id="PTHR24198">
    <property type="entry name" value="ANKYRIN REPEAT AND PROTEIN KINASE DOMAIN-CONTAINING PROTEIN"/>
    <property type="match status" value="1"/>
</dbReference>
<proteinExistence type="predicted"/>
<feature type="repeat" description="ANK" evidence="3">
    <location>
        <begin position="290"/>
        <end position="314"/>
    </location>
</feature>
<sequence>MEAIEPTLLSARFPFLRYAVNNVLPHADRAGELGVSQNESMACFPTTRWVELNNSFEKFQTRKNPTSTRLLYILAEKNLPHLIKALPLSSSCLEMGGERYLCPLYAALAMGSHDAAKVLFGRLVETFHPTHEARQHLAELFSRPDPLPAFPRNFDFQKKGGLYKYILRNSEALSLVFLSAGLLDEETTQVNTVDIFLYAGLCKRELVMVEMLKSNTADDIISWKCHPLHLAAEHGLSELASNLLKVVNDVNAIDHEWRTPLLMAVQHGKEGVVKVLLDTGKADLNARDNEGDTPLLVAARHGKEGIVKILLDIGKADINACDKEGSTPLLVAARHGKEGLVRMMLDTGKADIDARDKRGRTALSHAAGFHCVGVARLLVETGLVGVDSRDNEGRSPLSYAASGAPDAGTENSETVIDLLLDSGKADIGSVDDGGQTPLLWAMRSAMPLFVKKKHMELLLNHGKEEAKRRDHKGRTCLSHAIIEEQFWAVDIILASGEADVDARDIQGRTPLSWLAEKLAGTDYYCFNVREEAARALIKGGANINAQDDLGRTPLSWAITVGKPYDGPSSRGDTSPTLRSVSLLLELGADPTIPDLGGRTPCDHVGGDREKEVRNALAPLVTGESFVC</sequence>
<dbReference type="InterPro" id="IPR002110">
    <property type="entry name" value="Ankyrin_rpt"/>
</dbReference>
<protein>
    <recommendedName>
        <fullName evidence="6">Ankyrin</fullName>
    </recommendedName>
</protein>
<dbReference type="InterPro" id="IPR036770">
    <property type="entry name" value="Ankyrin_rpt-contain_sf"/>
</dbReference>